<dbReference type="Proteomes" id="UP000253987">
    <property type="component" value="Unassembled WGS sequence"/>
</dbReference>
<dbReference type="SMART" id="SM01091">
    <property type="entry name" value="CorC_HlyC"/>
    <property type="match status" value="1"/>
</dbReference>
<evidence type="ECO:0000256" key="1">
    <source>
        <dbReference type="ARBA" id="ARBA00004651"/>
    </source>
</evidence>
<feature type="transmembrane region" description="Helical" evidence="10">
    <location>
        <begin position="158"/>
        <end position="177"/>
    </location>
</feature>
<dbReference type="GO" id="GO:0005886">
    <property type="term" value="C:plasma membrane"/>
    <property type="evidence" value="ECO:0007669"/>
    <property type="project" value="UniProtKB-SubCell"/>
</dbReference>
<feature type="transmembrane region" description="Helical" evidence="10">
    <location>
        <begin position="330"/>
        <end position="352"/>
    </location>
</feature>
<dbReference type="GO" id="GO:0015297">
    <property type="term" value="F:antiporter activity"/>
    <property type="evidence" value="ECO:0007669"/>
    <property type="project" value="UniProtKB-KW"/>
</dbReference>
<evidence type="ECO:0000313" key="12">
    <source>
        <dbReference type="EMBL" id="PXX92574.1"/>
    </source>
</evidence>
<dbReference type="InterPro" id="IPR006153">
    <property type="entry name" value="Cation/H_exchanger_TM"/>
</dbReference>
<dbReference type="PANTHER" id="PTHR32507:SF7">
    <property type="entry name" value="K(+)_H(+) ANTIPORTER NHAP2"/>
    <property type="match status" value="1"/>
</dbReference>
<dbReference type="GO" id="GO:0006813">
    <property type="term" value="P:potassium ion transport"/>
    <property type="evidence" value="ECO:0007669"/>
    <property type="project" value="UniProtKB-KW"/>
</dbReference>
<feature type="transmembrane region" description="Helical" evidence="10">
    <location>
        <begin position="220"/>
        <end position="236"/>
    </location>
</feature>
<evidence type="ECO:0000256" key="3">
    <source>
        <dbReference type="ARBA" id="ARBA00022449"/>
    </source>
</evidence>
<keyword evidence="5" id="KW-0633">Potassium transport</keyword>
<dbReference type="OrthoDB" id="9810759at2"/>
<keyword evidence="6 10" id="KW-0812">Transmembrane</keyword>
<evidence type="ECO:0000256" key="10">
    <source>
        <dbReference type="SAM" id="Phobius"/>
    </source>
</evidence>
<feature type="domain" description="RCK C-terminal" evidence="11">
    <location>
        <begin position="401"/>
        <end position="482"/>
    </location>
</feature>
<evidence type="ECO:0000256" key="9">
    <source>
        <dbReference type="ARBA" id="ARBA00023136"/>
    </source>
</evidence>
<organism evidence="12 13">
    <name type="scientific">Marinobacter vulgaris</name>
    <dbReference type="NCBI Taxonomy" id="1928331"/>
    <lineage>
        <taxon>Bacteria</taxon>
        <taxon>Pseudomonadati</taxon>
        <taxon>Pseudomonadota</taxon>
        <taxon>Gammaproteobacteria</taxon>
        <taxon>Pseudomonadales</taxon>
        <taxon>Marinobacteraceae</taxon>
        <taxon>Marinobacter</taxon>
    </lineage>
</organism>
<reference evidence="13" key="1">
    <citation type="submission" date="2018-05" db="EMBL/GenBank/DDBJ databases">
        <authorList>
            <person name="Lu D."/>
        </authorList>
    </citation>
    <scope>NUCLEOTIDE SEQUENCE [LARGE SCALE GENOMIC DNA]</scope>
    <source>
        <strain evidence="13">F01</strain>
    </source>
</reference>
<feature type="transmembrane region" description="Helical" evidence="10">
    <location>
        <begin position="358"/>
        <end position="378"/>
    </location>
</feature>
<evidence type="ECO:0000256" key="5">
    <source>
        <dbReference type="ARBA" id="ARBA00022538"/>
    </source>
</evidence>
<evidence type="ECO:0000256" key="6">
    <source>
        <dbReference type="ARBA" id="ARBA00022692"/>
    </source>
</evidence>
<dbReference type="GO" id="GO:1902600">
    <property type="term" value="P:proton transmembrane transport"/>
    <property type="evidence" value="ECO:0007669"/>
    <property type="project" value="InterPro"/>
</dbReference>
<keyword evidence="7 10" id="KW-1133">Transmembrane helix</keyword>
<dbReference type="NCBIfam" id="NF003716">
    <property type="entry name" value="PRK05326.1-3"/>
    <property type="match status" value="1"/>
</dbReference>
<dbReference type="InterPro" id="IPR006037">
    <property type="entry name" value="RCK_C"/>
</dbReference>
<keyword evidence="3" id="KW-0050">Antiport</keyword>
<dbReference type="RefSeq" id="WP_114612128.1">
    <property type="nucleotide sequence ID" value="NZ_QFWX01000002.1"/>
</dbReference>
<keyword evidence="5" id="KW-0630">Potassium</keyword>
<keyword evidence="9 10" id="KW-0472">Membrane</keyword>
<dbReference type="Gene3D" id="1.20.1530.20">
    <property type="match status" value="1"/>
</dbReference>
<feature type="transmembrane region" description="Helical" evidence="10">
    <location>
        <begin position="183"/>
        <end position="208"/>
    </location>
</feature>
<feature type="transmembrane region" description="Helical" evidence="10">
    <location>
        <begin position="301"/>
        <end position="323"/>
    </location>
</feature>
<dbReference type="PROSITE" id="PS51202">
    <property type="entry name" value="RCK_C"/>
    <property type="match status" value="1"/>
</dbReference>
<comment type="caution">
    <text evidence="12">The sequence shown here is derived from an EMBL/GenBank/DDBJ whole genome shotgun (WGS) entry which is preliminary data.</text>
</comment>
<dbReference type="GO" id="GO:0008324">
    <property type="term" value="F:monoatomic cation transmembrane transporter activity"/>
    <property type="evidence" value="ECO:0007669"/>
    <property type="project" value="InterPro"/>
</dbReference>
<evidence type="ECO:0000256" key="7">
    <source>
        <dbReference type="ARBA" id="ARBA00022989"/>
    </source>
</evidence>
<evidence type="ECO:0000259" key="11">
    <source>
        <dbReference type="PROSITE" id="PS51202"/>
    </source>
</evidence>
<dbReference type="InterPro" id="IPR005170">
    <property type="entry name" value="Transptr-assoc_dom"/>
</dbReference>
<feature type="transmembrane region" description="Helical" evidence="10">
    <location>
        <begin position="7"/>
        <end position="36"/>
    </location>
</feature>
<reference evidence="12 13" key="2">
    <citation type="submission" date="2018-06" db="EMBL/GenBank/DDBJ databases">
        <title>Marinobactersediminissp. nov, a moderately halophilic bacterium isolated from marine solar saltern.</title>
        <authorList>
            <person name="Zhang Y."/>
        </authorList>
    </citation>
    <scope>NUCLEOTIDE SEQUENCE [LARGE SCALE GENOMIC DNA]</scope>
    <source>
        <strain evidence="12 13">F01</strain>
    </source>
</reference>
<keyword evidence="4" id="KW-1003">Cell membrane</keyword>
<dbReference type="SUPFAM" id="SSF116726">
    <property type="entry name" value="TrkA C-terminal domain-like"/>
    <property type="match status" value="1"/>
</dbReference>
<dbReference type="InterPro" id="IPR036721">
    <property type="entry name" value="RCK_C_sf"/>
</dbReference>
<protein>
    <submittedName>
        <fullName evidence="12">Potassium/proton antiporter</fullName>
    </submittedName>
</protein>
<proteinExistence type="predicted"/>
<accession>A0A2V4A1X3</accession>
<dbReference type="NCBIfam" id="NF003714">
    <property type="entry name" value="PRK05326.1-1"/>
    <property type="match status" value="1"/>
</dbReference>
<dbReference type="Gene3D" id="3.30.70.1450">
    <property type="entry name" value="Regulator of K+ conductance, C-terminal domain"/>
    <property type="match status" value="1"/>
</dbReference>
<evidence type="ECO:0000313" key="13">
    <source>
        <dbReference type="Proteomes" id="UP000253987"/>
    </source>
</evidence>
<dbReference type="AlphaFoldDB" id="A0A2V4A1X3"/>
<dbReference type="PANTHER" id="PTHR32507">
    <property type="entry name" value="NA(+)/H(+) ANTIPORTER 1"/>
    <property type="match status" value="1"/>
</dbReference>
<sequence>MDPILTLIGALMLVISIMLSPLSSRLGMPVLLIFLIVGMMMGEDGPGGLLFDDFELAFLIANLALGVILLDGGMRTRAETFRVGLRPALMLASLGVFLTAAGAGLVAWWVFDLHWLTALLIGAIISSTDAAAVFSLLQGRGLHLNERVSATLEIESGSNDPMAIFLTLMLVTMIEAGGASEGWIALVMLVKQFGIGGAIGVIGGFIVVEMANRIRLTPSLYPLLVVAAGIMVFSGTNALGGSGFLAIYLTGVVIGNRPVRMMPMILQVHDGLAWLAQLCLFLMLGLLVTPSELLPLAGGGLILAFALIFLIRPLTVMATLWPFGFNRRELGFISWVGLRGAVPIVLALFPIIADIPQAQLIFHVAFFIVLVSLVVQGTTMAPLARKLRLEVPAGEGPYRRLPLDVPAAGDHELMLFPLKGDVWETPKPLGQLRLPDNTAIAGVFRQRVCHQPSPDMEVSAGDVLAMFATPAALPELGKALSGRHAPRYLAERAFFGDFVLNGDALLGDVEQVYGIEFDELPPELSLAECFAKRTKGHPVIGDKVKLGPVTLVARATEADRVVKVGLKMDNQ</sequence>
<comment type="subcellular location">
    <subcellularLocation>
        <location evidence="1">Cell membrane</location>
        <topology evidence="1">Multi-pass membrane protein</topology>
    </subcellularLocation>
</comment>
<evidence type="ECO:0000256" key="8">
    <source>
        <dbReference type="ARBA" id="ARBA00023065"/>
    </source>
</evidence>
<feature type="transmembrane region" description="Helical" evidence="10">
    <location>
        <begin position="88"/>
        <end position="109"/>
    </location>
</feature>
<dbReference type="NCBIfam" id="NF003715">
    <property type="entry name" value="PRK05326.1-2"/>
    <property type="match status" value="1"/>
</dbReference>
<keyword evidence="8" id="KW-0406">Ion transport</keyword>
<dbReference type="Pfam" id="PF03471">
    <property type="entry name" value="CorC_HlyC"/>
    <property type="match status" value="1"/>
</dbReference>
<keyword evidence="2" id="KW-0813">Transport</keyword>
<name>A0A2V4A1X3_9GAMM</name>
<keyword evidence="13" id="KW-1185">Reference proteome</keyword>
<dbReference type="InterPro" id="IPR038770">
    <property type="entry name" value="Na+/solute_symporter_sf"/>
</dbReference>
<feature type="transmembrane region" description="Helical" evidence="10">
    <location>
        <begin position="271"/>
        <end position="289"/>
    </location>
</feature>
<evidence type="ECO:0000256" key="4">
    <source>
        <dbReference type="ARBA" id="ARBA00022475"/>
    </source>
</evidence>
<feature type="transmembrane region" description="Helical" evidence="10">
    <location>
        <begin position="56"/>
        <end position="76"/>
    </location>
</feature>
<feature type="transmembrane region" description="Helical" evidence="10">
    <location>
        <begin position="115"/>
        <end position="137"/>
    </location>
</feature>
<dbReference type="EMBL" id="QFWX01000002">
    <property type="protein sequence ID" value="PXX92574.1"/>
    <property type="molecule type" value="Genomic_DNA"/>
</dbReference>
<gene>
    <name evidence="12" type="ORF">DIT71_05115</name>
</gene>
<evidence type="ECO:0000256" key="2">
    <source>
        <dbReference type="ARBA" id="ARBA00022448"/>
    </source>
</evidence>
<dbReference type="Pfam" id="PF00999">
    <property type="entry name" value="Na_H_Exchanger"/>
    <property type="match status" value="1"/>
</dbReference>